<name>M2MKG7_BAUPA</name>
<reference evidence="1 2" key="1">
    <citation type="journal article" date="2012" name="PLoS Pathog.">
        <title>Diverse lifestyles and strategies of plant pathogenesis encoded in the genomes of eighteen Dothideomycetes fungi.</title>
        <authorList>
            <person name="Ohm R.A."/>
            <person name="Feau N."/>
            <person name="Henrissat B."/>
            <person name="Schoch C.L."/>
            <person name="Horwitz B.A."/>
            <person name="Barry K.W."/>
            <person name="Condon B.J."/>
            <person name="Copeland A.C."/>
            <person name="Dhillon B."/>
            <person name="Glaser F."/>
            <person name="Hesse C.N."/>
            <person name="Kosti I."/>
            <person name="LaButti K."/>
            <person name="Lindquist E.A."/>
            <person name="Lucas S."/>
            <person name="Salamov A.A."/>
            <person name="Bradshaw R.E."/>
            <person name="Ciuffetti L."/>
            <person name="Hamelin R.C."/>
            <person name="Kema G.H.J."/>
            <person name="Lawrence C."/>
            <person name="Scott J.A."/>
            <person name="Spatafora J.W."/>
            <person name="Turgeon B.G."/>
            <person name="de Wit P.J.G.M."/>
            <person name="Zhong S."/>
            <person name="Goodwin S.B."/>
            <person name="Grigoriev I.V."/>
        </authorList>
    </citation>
    <scope>NUCLEOTIDE SEQUENCE [LARGE SCALE GENOMIC DNA]</scope>
    <source>
        <strain evidence="1 2">UAMH 10762</strain>
    </source>
</reference>
<dbReference type="AlphaFoldDB" id="M2MKG7"/>
<proteinExistence type="predicted"/>
<sequence length="148" mass="16758">MTVCDYCQETVFGDASSERKLHHKNADDWIASLRDCTICNLLLDHLRTAVIAATTTSERVPAIFNAWLVPFLNNGILQLLAKTLPIYAYDMQELTIRGQYLLSFYPQNGALGDLGIETPFGQIKQISPRSQNFILYVADSTWDTWQKV</sequence>
<accession>M2MKG7</accession>
<gene>
    <name evidence="1" type="ORF">BAUCODRAFT_306006</name>
</gene>
<keyword evidence="2" id="KW-1185">Reference proteome</keyword>
<dbReference type="KEGG" id="bcom:BAUCODRAFT_306006"/>
<evidence type="ECO:0000313" key="1">
    <source>
        <dbReference type="EMBL" id="EMC91823.1"/>
    </source>
</evidence>
<organism evidence="1 2">
    <name type="scientific">Baudoinia panamericana (strain UAMH 10762)</name>
    <name type="common">Angels' share fungus</name>
    <name type="synonym">Baudoinia compniacensis (strain UAMH 10762)</name>
    <dbReference type="NCBI Taxonomy" id="717646"/>
    <lineage>
        <taxon>Eukaryota</taxon>
        <taxon>Fungi</taxon>
        <taxon>Dikarya</taxon>
        <taxon>Ascomycota</taxon>
        <taxon>Pezizomycotina</taxon>
        <taxon>Dothideomycetes</taxon>
        <taxon>Dothideomycetidae</taxon>
        <taxon>Mycosphaerellales</taxon>
        <taxon>Teratosphaeriaceae</taxon>
        <taxon>Baudoinia</taxon>
    </lineage>
</organism>
<evidence type="ECO:0000313" key="2">
    <source>
        <dbReference type="Proteomes" id="UP000011761"/>
    </source>
</evidence>
<dbReference type="OrthoDB" id="3929623at2759"/>
<protein>
    <submittedName>
        <fullName evidence="1">Uncharacterized protein</fullName>
    </submittedName>
</protein>
<dbReference type="RefSeq" id="XP_007681241.1">
    <property type="nucleotide sequence ID" value="XM_007683051.1"/>
</dbReference>
<dbReference type="HOGENOM" id="CLU_1758472_0_0_1"/>
<dbReference type="Proteomes" id="UP000011761">
    <property type="component" value="Unassembled WGS sequence"/>
</dbReference>
<dbReference type="EMBL" id="KB445563">
    <property type="protein sequence ID" value="EMC91823.1"/>
    <property type="molecule type" value="Genomic_DNA"/>
</dbReference>
<dbReference type="GeneID" id="19111268"/>